<accession>A0A096AXZ5</accession>
<dbReference type="AlphaFoldDB" id="A0A096AXZ5"/>
<name>A0A096AXZ5_9BACT</name>
<gene>
    <name evidence="1" type="ORF">HMPREF2137_04840</name>
</gene>
<sequence length="86" mass="9932">MESFLEVLEFLSVIQRYLIRKISAITAEILGIIFSIKNVVKLTDVDIESKSKIDTNSIINTEYVRVRVVTTLVSIEKFLYVMPFVF</sequence>
<dbReference type="Proteomes" id="UP000029556">
    <property type="component" value="Unassembled WGS sequence"/>
</dbReference>
<proteinExistence type="predicted"/>
<evidence type="ECO:0000313" key="1">
    <source>
        <dbReference type="EMBL" id="KGF35427.1"/>
    </source>
</evidence>
<protein>
    <submittedName>
        <fullName evidence="1">Uncharacterized protein</fullName>
    </submittedName>
</protein>
<evidence type="ECO:0000313" key="2">
    <source>
        <dbReference type="Proteomes" id="UP000029556"/>
    </source>
</evidence>
<dbReference type="EMBL" id="JRNN01000043">
    <property type="protein sequence ID" value="KGF35427.1"/>
    <property type="molecule type" value="Genomic_DNA"/>
</dbReference>
<organism evidence="1 2">
    <name type="scientific">Hoylesella buccalis DNF00853</name>
    <dbReference type="NCBI Taxonomy" id="1401074"/>
    <lineage>
        <taxon>Bacteria</taxon>
        <taxon>Pseudomonadati</taxon>
        <taxon>Bacteroidota</taxon>
        <taxon>Bacteroidia</taxon>
        <taxon>Bacteroidales</taxon>
        <taxon>Prevotellaceae</taxon>
        <taxon>Hoylesella</taxon>
    </lineage>
</organism>
<comment type="caution">
    <text evidence="1">The sequence shown here is derived from an EMBL/GenBank/DDBJ whole genome shotgun (WGS) entry which is preliminary data.</text>
</comment>
<reference evidence="1 2" key="1">
    <citation type="submission" date="2014-07" db="EMBL/GenBank/DDBJ databases">
        <authorList>
            <person name="McCorrison J."/>
            <person name="Sanka R."/>
            <person name="Torralba M."/>
            <person name="Gillis M."/>
            <person name="Haft D.H."/>
            <person name="Methe B."/>
            <person name="Sutton G."/>
            <person name="Nelson K.E."/>
        </authorList>
    </citation>
    <scope>NUCLEOTIDE SEQUENCE [LARGE SCALE GENOMIC DNA]</scope>
    <source>
        <strain evidence="1 2">DNF00853</strain>
    </source>
</reference>